<evidence type="ECO:0008006" key="2">
    <source>
        <dbReference type="Google" id="ProtNLM"/>
    </source>
</evidence>
<evidence type="ECO:0000313" key="1">
    <source>
        <dbReference type="EMBL" id="VYU77594.1"/>
    </source>
</evidence>
<accession>A0A6N3HL35</accession>
<protein>
    <recommendedName>
        <fullName evidence="2">DNA-binding protein</fullName>
    </recommendedName>
</protein>
<dbReference type="EMBL" id="CACRUA010000062">
    <property type="protein sequence ID" value="VYU77594.1"/>
    <property type="molecule type" value="Genomic_DNA"/>
</dbReference>
<name>A0A6N3HL35_CLOSY</name>
<reference evidence="1" key="1">
    <citation type="submission" date="2019-11" db="EMBL/GenBank/DDBJ databases">
        <authorList>
            <person name="Feng L."/>
        </authorList>
    </citation>
    <scope>NUCLEOTIDE SEQUENCE</scope>
    <source>
        <strain evidence="1">CsymbiosumLFYP84</strain>
    </source>
</reference>
<proteinExistence type="predicted"/>
<organism evidence="1">
    <name type="scientific">Clostridium symbiosum</name>
    <name type="common">Bacteroides symbiosus</name>
    <dbReference type="NCBI Taxonomy" id="1512"/>
    <lineage>
        <taxon>Bacteria</taxon>
        <taxon>Bacillati</taxon>
        <taxon>Bacillota</taxon>
        <taxon>Clostridia</taxon>
        <taxon>Lachnospirales</taxon>
        <taxon>Lachnospiraceae</taxon>
        <taxon>Otoolea</taxon>
    </lineage>
</organism>
<dbReference type="RefSeq" id="WP_044902121.1">
    <property type="nucleotide sequence ID" value="NZ_JAAISL010000040.1"/>
</dbReference>
<sequence>MAEIPRMRTIKQCAAYFKEQDPDSGLGEWRIRQMVNQGEIPVYRAGRRILINLDTLITHVAGETPAAEEKEKALN</sequence>
<gene>
    <name evidence="1" type="ORF">CSLFYP84_03990</name>
</gene>
<dbReference type="AlphaFoldDB" id="A0A6N3HL35"/>